<dbReference type="Proteomes" id="UP000185944">
    <property type="component" value="Unassembled WGS sequence"/>
</dbReference>
<sequence length="208" mass="23627">MIEKEDLMMQPETTECNYYDENTQPESVAIEPPVPEEEKVQPTALEAIDPAESVVSLAPMEMSLDNLQARKYTENDSTFEVRTLANDELECSSEAPYTTDVFSCDKEILPAVSITPQHLESLTWVQRQILKMELEISKQKQDAETQWKPRKDGVPLADFGYVTVKGGWIKAQPIAPPGKKKRSFRIGSFACFRGSFSLFRSSRRQDKQ</sequence>
<dbReference type="OrthoDB" id="2196288at2759"/>
<dbReference type="RefSeq" id="XP_067544636.1">
    <property type="nucleotide sequence ID" value="XM_067689162.1"/>
</dbReference>
<keyword evidence="3" id="KW-1185">Reference proteome</keyword>
<proteinExistence type="predicted"/>
<dbReference type="GeneID" id="93648094"/>
<gene>
    <name evidence="2" type="ORF">NEDG_01744</name>
</gene>
<organism evidence="2 3">
    <name type="scientific">Nematocida displodere</name>
    <dbReference type="NCBI Taxonomy" id="1805483"/>
    <lineage>
        <taxon>Eukaryota</taxon>
        <taxon>Fungi</taxon>
        <taxon>Fungi incertae sedis</taxon>
        <taxon>Microsporidia</taxon>
        <taxon>Nematocida</taxon>
    </lineage>
</organism>
<evidence type="ECO:0000256" key="1">
    <source>
        <dbReference type="SAM" id="MobiDB-lite"/>
    </source>
</evidence>
<reference evidence="2 3" key="1">
    <citation type="submission" date="2016-02" db="EMBL/GenBank/DDBJ databases">
        <title>Discovery of a natural microsporidian pathogen with a broad tissue tropism in Caenorhabditis elegans.</title>
        <authorList>
            <person name="Luallen R.J."/>
            <person name="Reinke A.W."/>
            <person name="Tong L."/>
            <person name="Botts M.R."/>
            <person name="Felix M.-A."/>
            <person name="Troemel E.R."/>
        </authorList>
    </citation>
    <scope>NUCLEOTIDE SEQUENCE [LARGE SCALE GENOMIC DNA]</scope>
    <source>
        <strain evidence="2 3">JUm2807</strain>
    </source>
</reference>
<accession>A0A177EF95</accession>
<protein>
    <submittedName>
        <fullName evidence="2">Uncharacterized protein</fullName>
    </submittedName>
</protein>
<feature type="compositionally biased region" description="Polar residues" evidence="1">
    <location>
        <begin position="11"/>
        <end position="24"/>
    </location>
</feature>
<dbReference type="AlphaFoldDB" id="A0A177EF95"/>
<name>A0A177EF95_9MICR</name>
<feature type="region of interest" description="Disordered" evidence="1">
    <location>
        <begin position="1"/>
        <end position="41"/>
    </location>
</feature>
<evidence type="ECO:0000313" key="3">
    <source>
        <dbReference type="Proteomes" id="UP000185944"/>
    </source>
</evidence>
<dbReference type="EMBL" id="LTDL01000037">
    <property type="protein sequence ID" value="OAG30161.1"/>
    <property type="molecule type" value="Genomic_DNA"/>
</dbReference>
<comment type="caution">
    <text evidence="2">The sequence shown here is derived from an EMBL/GenBank/DDBJ whole genome shotgun (WGS) entry which is preliminary data.</text>
</comment>
<evidence type="ECO:0000313" key="2">
    <source>
        <dbReference type="EMBL" id="OAG30161.1"/>
    </source>
</evidence>
<dbReference type="VEuPathDB" id="MicrosporidiaDB:NEDG_01744"/>